<name>A0A1R4HHD4_9GAMM</name>
<dbReference type="Proteomes" id="UP000195667">
    <property type="component" value="Unassembled WGS sequence"/>
</dbReference>
<protein>
    <recommendedName>
        <fullName evidence="4">Lipoprotein</fullName>
    </recommendedName>
</protein>
<keyword evidence="1" id="KW-0732">Signal</keyword>
<reference evidence="3" key="1">
    <citation type="submission" date="2017-02" db="EMBL/GenBank/DDBJ databases">
        <authorList>
            <person name="Daims H."/>
        </authorList>
    </citation>
    <scope>NUCLEOTIDE SEQUENCE [LARGE SCALE GENOMIC DNA]</scope>
</reference>
<organism evidence="2 3">
    <name type="scientific">Crenothrix polyspora</name>
    <dbReference type="NCBI Taxonomy" id="360316"/>
    <lineage>
        <taxon>Bacteria</taxon>
        <taxon>Pseudomonadati</taxon>
        <taxon>Pseudomonadota</taxon>
        <taxon>Gammaproteobacteria</taxon>
        <taxon>Methylococcales</taxon>
        <taxon>Crenotrichaceae</taxon>
        <taxon>Crenothrix</taxon>
    </lineage>
</organism>
<dbReference type="AlphaFoldDB" id="A0A1R4HHD4"/>
<proteinExistence type="predicted"/>
<evidence type="ECO:0008006" key="4">
    <source>
        <dbReference type="Google" id="ProtNLM"/>
    </source>
</evidence>
<keyword evidence="3" id="KW-1185">Reference proteome</keyword>
<sequence>MNIYNVKCLCLIALFFTAGCQNPSRIVSKPAVLKPTVSNEILNEIVQANHPQSKIHVANGMVRQVPMGYYREPDVGTLRLGKDNCFYIELDNGIKVLPVLISEYSSPENLSFSYTKALGKKVMGYYRKDAIDLTSTAFNESNIGWVTLPPHLQCDISRVHQYRSLELYRRKGEHEGHLTDDSEYNSQLSNPKSEGKLSYIGVYNYAHVYEDDDFYIATHGLVSEGVFFTEKDCLYIRFKDGKIALPIFRTQRTFWQDTKNTLRASGRDFHLGETYFFAMMPSTGELFSGPQIITPPHSSCNAKQVRYVHNIYEPAEFKKKEAEYKTEEYGAKITAERKEMYEARRKALVKEEYEARKKAEVNRNR</sequence>
<feature type="chain" id="PRO_5010348867" description="Lipoprotein" evidence="1">
    <location>
        <begin position="21"/>
        <end position="365"/>
    </location>
</feature>
<dbReference type="PROSITE" id="PS51257">
    <property type="entry name" value="PROKAR_LIPOPROTEIN"/>
    <property type="match status" value="1"/>
</dbReference>
<dbReference type="RefSeq" id="WP_087144730.1">
    <property type="nucleotide sequence ID" value="NZ_FUKI01000145.1"/>
</dbReference>
<dbReference type="EMBL" id="FUKI01000145">
    <property type="protein sequence ID" value="SJM95290.1"/>
    <property type="molecule type" value="Genomic_DNA"/>
</dbReference>
<dbReference type="OrthoDB" id="7076548at2"/>
<feature type="signal peptide" evidence="1">
    <location>
        <begin position="1"/>
        <end position="20"/>
    </location>
</feature>
<evidence type="ECO:0000313" key="2">
    <source>
        <dbReference type="EMBL" id="SJM95290.1"/>
    </source>
</evidence>
<evidence type="ECO:0000256" key="1">
    <source>
        <dbReference type="SAM" id="SignalP"/>
    </source>
</evidence>
<evidence type="ECO:0000313" key="3">
    <source>
        <dbReference type="Proteomes" id="UP000195667"/>
    </source>
</evidence>
<gene>
    <name evidence="2" type="ORF">CRENPOLYSF1_670023</name>
</gene>
<accession>A0A1R4HHD4</accession>